<evidence type="ECO:0000313" key="3">
    <source>
        <dbReference type="Proteomes" id="UP000278437"/>
    </source>
</evidence>
<protein>
    <submittedName>
        <fullName evidence="2">Uncharacterized protein</fullName>
    </submittedName>
</protein>
<dbReference type="Proteomes" id="UP000278437">
    <property type="component" value="Chromosome"/>
</dbReference>
<keyword evidence="1" id="KW-1133">Transmembrane helix</keyword>
<dbReference type="EMBL" id="CP020373">
    <property type="protein sequence ID" value="AZQ12707.1"/>
    <property type="molecule type" value="Genomic_DNA"/>
</dbReference>
<evidence type="ECO:0000313" key="2">
    <source>
        <dbReference type="EMBL" id="AZQ12707.1"/>
    </source>
</evidence>
<feature type="transmembrane region" description="Helical" evidence="1">
    <location>
        <begin position="12"/>
        <end position="32"/>
    </location>
</feature>
<evidence type="ECO:0000256" key="1">
    <source>
        <dbReference type="SAM" id="Phobius"/>
    </source>
</evidence>
<accession>A0ABM7DSM2</accession>
<proteinExistence type="predicted"/>
<reference evidence="3" key="1">
    <citation type="submission" date="2017-03" db="EMBL/GenBank/DDBJ databases">
        <title>Full genome sequence of a non-lethal Shewanella isolate that potentiates virulence of Vibio parahaemolyticus causing acute hepatopancreatic necrosis disease (AHPND) in shrimp.</title>
        <authorList>
            <person name="Prachumwat A."/>
            <person name="Sritunyalucksana K."/>
        </authorList>
    </citation>
    <scope>NUCLEOTIDE SEQUENCE [LARGE SCALE GENOMIC DNA]</scope>
    <source>
        <strain evidence="3">TH2012</strain>
    </source>
</reference>
<keyword evidence="1" id="KW-0812">Transmembrane</keyword>
<keyword evidence="1" id="KW-0472">Membrane</keyword>
<dbReference type="RefSeq" id="WP_237158664.1">
    <property type="nucleotide sequence ID" value="NZ_CP020373.1"/>
</dbReference>
<name>A0ABM7DSM2_9GAMM</name>
<sequence length="186" mass="20171">MKNFTAGLNNFWVGLVTGMLMPVIVVAALLYLTVDKLTGVVQDSAISPFLERSEQTLDKVDNLLVTLDDKVDSASLKDLELLAPLKNARILPELQEIAGAAAELKTKVDDIDKEAVLAALRQKLETSLAGKFPEEKAKALAANLENIVRVLAQRSDDLQKMTDLQNISELPKLNEALLNGPQAPGN</sequence>
<gene>
    <name evidence="2" type="ORF">STH12_03652</name>
</gene>
<keyword evidence="3" id="KW-1185">Reference proteome</keyword>
<organism evidence="2 3">
    <name type="scientific">Shewanella khirikhana</name>
    <dbReference type="NCBI Taxonomy" id="1965282"/>
    <lineage>
        <taxon>Bacteria</taxon>
        <taxon>Pseudomonadati</taxon>
        <taxon>Pseudomonadota</taxon>
        <taxon>Gammaproteobacteria</taxon>
        <taxon>Alteromonadales</taxon>
        <taxon>Shewanellaceae</taxon>
        <taxon>Shewanella</taxon>
    </lineage>
</organism>